<evidence type="ECO:0000313" key="2">
    <source>
        <dbReference type="EMBL" id="VAW26828.1"/>
    </source>
</evidence>
<organism evidence="2">
    <name type="scientific">hydrothermal vent metagenome</name>
    <dbReference type="NCBI Taxonomy" id="652676"/>
    <lineage>
        <taxon>unclassified sequences</taxon>
        <taxon>metagenomes</taxon>
        <taxon>ecological metagenomes</taxon>
    </lineage>
</organism>
<dbReference type="AlphaFoldDB" id="A0A3B0U8V6"/>
<feature type="region of interest" description="Disordered" evidence="1">
    <location>
        <begin position="136"/>
        <end position="276"/>
    </location>
</feature>
<evidence type="ECO:0000256" key="1">
    <source>
        <dbReference type="SAM" id="MobiDB-lite"/>
    </source>
</evidence>
<name>A0A3B0U8V6_9ZZZZ</name>
<feature type="compositionally biased region" description="Basic residues" evidence="1">
    <location>
        <begin position="154"/>
        <end position="168"/>
    </location>
</feature>
<proteinExistence type="predicted"/>
<dbReference type="EMBL" id="UOER01000640">
    <property type="protein sequence ID" value="VAW26828.1"/>
    <property type="molecule type" value="Genomic_DNA"/>
</dbReference>
<feature type="region of interest" description="Disordered" evidence="1">
    <location>
        <begin position="71"/>
        <end position="115"/>
    </location>
</feature>
<gene>
    <name evidence="2" type="ORF">MNBD_BACTEROID04-872</name>
</gene>
<feature type="non-terminal residue" evidence="2">
    <location>
        <position position="1"/>
    </location>
</feature>
<accession>A0A3B0U8V6</accession>
<feature type="compositionally biased region" description="Basic and acidic residues" evidence="1">
    <location>
        <begin position="169"/>
        <end position="276"/>
    </location>
</feature>
<reference evidence="2" key="1">
    <citation type="submission" date="2018-06" db="EMBL/GenBank/DDBJ databases">
        <authorList>
            <person name="Zhirakovskaya E."/>
        </authorList>
    </citation>
    <scope>NUCLEOTIDE SEQUENCE</scope>
</reference>
<protein>
    <submittedName>
        <fullName evidence="2">Uncharacterized protein</fullName>
    </submittedName>
</protein>
<feature type="compositionally biased region" description="Basic and acidic residues" evidence="1">
    <location>
        <begin position="141"/>
        <end position="153"/>
    </location>
</feature>
<sequence length="404" mass="46757">NKLFRSKKRKCFKAGGKWVTNSHGSFCWNPSATSKVYGPGDAHYGSATVKSKKASRTGRNPQTGATIKGIVKTDSKGNNENNGAKAIDHNASRSNTTASKIDSKGDGGDGNGKILQGYTKESTLIFVRVDETSLRKSNTKIPKDKFTQENDKRMSKRTLRSRKRHGDKRYRERAKARTLRSSDKRYRERTKARTLRSADKRYRERTKARTLRSTDKRYRERTKARTLRSADKRYRERTKARTLRSADKRYRERTKARTLRSADKRYRERTKARTLRSADKRYRETHIRDKKNNGKSVQITTEGNNKVNPSTNLDTRFLKVKNYQTIQIVKSKFQLTAPLLINTDQTKLINYNWTVKNNKQNKEDTFTGKTINYNFDISGTYEIEITPAVNNKKLNSYHITIICN</sequence>